<evidence type="ECO:0000313" key="3">
    <source>
        <dbReference type="Proteomes" id="UP000316096"/>
    </source>
</evidence>
<dbReference type="Proteomes" id="UP000316096">
    <property type="component" value="Unassembled WGS sequence"/>
</dbReference>
<proteinExistence type="predicted"/>
<gene>
    <name evidence="2" type="ORF">FB559_2803</name>
</gene>
<dbReference type="EMBL" id="VFOZ01000001">
    <property type="protein sequence ID" value="TQL97225.1"/>
    <property type="molecule type" value="Genomic_DNA"/>
</dbReference>
<comment type="caution">
    <text evidence="2">The sequence shown here is derived from an EMBL/GenBank/DDBJ whole genome shotgun (WGS) entry which is preliminary data.</text>
</comment>
<protein>
    <recommendedName>
        <fullName evidence="4">Phage r1t holin</fullName>
    </recommendedName>
</protein>
<accession>A0A543CJI5</accession>
<dbReference type="AlphaFoldDB" id="A0A543CJI5"/>
<keyword evidence="3" id="KW-1185">Reference proteome</keyword>
<feature type="compositionally biased region" description="Polar residues" evidence="1">
    <location>
        <begin position="63"/>
        <end position="72"/>
    </location>
</feature>
<feature type="region of interest" description="Disordered" evidence="1">
    <location>
        <begin position="63"/>
        <end position="93"/>
    </location>
</feature>
<name>A0A543CJI5_9ACTN</name>
<organism evidence="2 3">
    <name type="scientific">Actinoallomurus bryophytorum</name>
    <dbReference type="NCBI Taxonomy" id="1490222"/>
    <lineage>
        <taxon>Bacteria</taxon>
        <taxon>Bacillati</taxon>
        <taxon>Actinomycetota</taxon>
        <taxon>Actinomycetes</taxon>
        <taxon>Streptosporangiales</taxon>
        <taxon>Thermomonosporaceae</taxon>
        <taxon>Actinoallomurus</taxon>
    </lineage>
</organism>
<reference evidence="2 3" key="1">
    <citation type="submission" date="2019-06" db="EMBL/GenBank/DDBJ databases">
        <title>Sequencing the genomes of 1000 actinobacteria strains.</title>
        <authorList>
            <person name="Klenk H.-P."/>
        </authorList>
    </citation>
    <scope>NUCLEOTIDE SEQUENCE [LARGE SCALE GENOMIC DNA]</scope>
    <source>
        <strain evidence="2 3">DSM 102200</strain>
    </source>
</reference>
<evidence type="ECO:0000256" key="1">
    <source>
        <dbReference type="SAM" id="MobiDB-lite"/>
    </source>
</evidence>
<evidence type="ECO:0008006" key="4">
    <source>
        <dbReference type="Google" id="ProtNLM"/>
    </source>
</evidence>
<evidence type="ECO:0000313" key="2">
    <source>
        <dbReference type="EMBL" id="TQL97225.1"/>
    </source>
</evidence>
<dbReference type="OrthoDB" id="583138at2"/>
<dbReference type="RefSeq" id="WP_141955982.1">
    <property type="nucleotide sequence ID" value="NZ_VFOZ01000001.1"/>
</dbReference>
<sequence length="93" mass="9743">MRRLNVVTRLIQREPVAFQGCVQATLAALVGFGVVDWSTEQVGLMLGVVAAFLALYTRAVVSPTSTPGTQAPASAVPREDAPDAPVRVAGRVP</sequence>